<evidence type="ECO:0000256" key="5">
    <source>
        <dbReference type="SAM" id="MobiDB-lite"/>
    </source>
</evidence>
<dbReference type="InterPro" id="IPR051965">
    <property type="entry name" value="ChromReg_NeuronalGeneExpr"/>
</dbReference>
<dbReference type="EMBL" id="JACVVK020000044">
    <property type="protein sequence ID" value="KAK7499325.1"/>
    <property type="molecule type" value="Genomic_DNA"/>
</dbReference>
<feature type="compositionally biased region" description="Low complexity" evidence="5">
    <location>
        <begin position="468"/>
        <end position="478"/>
    </location>
</feature>
<dbReference type="PROSITE" id="PS50118">
    <property type="entry name" value="HMG_BOX_2"/>
    <property type="match status" value="1"/>
</dbReference>
<sequence length="592" mass="64583">MDGLVKYTHQALNAKSASILLDSTSDAGTTRTVTHTCTTGMPIHVLTSGAGAVIDTLATSEELSTTVSHMNNLTRTIQAGNTSTSDTHARETAVVLVEPAASMDVFHPKDAKCEVTTSANTTISSTSMIVKQVPCADADGLCTASTTATIPVVITGSGVGVDVLTTVSEKSELSPSSLSTPLMTAETAVLVETPRGLMLSVGDEVSAVTYSNLTDGSDAQGGHLISIGNNCIPVALLSQCQQATLMEESGDGVVYEAGEEGVVEGDQVVTSQEGPIMCTSDLPLVTQQVLSVTTPESEEPKKKNRGWPKGKRRKAVPEVHGPRAPMTGYVLFAINRRQQIKQSHPQLPFTEVTKILGQEWSCMPADKKQKYLDEAEIDKQRYIEELKEFQKSDMYQTLVKKKRLKGSETDDAFGTCTDVEDDADELHCRVCNLYFSSLHNKKEHMFGRQHLQAITDQLEKELKKQQKQQELAQQEGQLSASGDVSPPHGGPLSDLGESVESCKPSRPVDISSFIVEFVQKNYERDQEIAALRRILRRDVQENWTICKQIQELKEYESKLRQDMKTLTAQTNTLSTEINTLKTVPALFGVVEF</sequence>
<dbReference type="PANTHER" id="PTHR46040:SF4">
    <property type="entry name" value="HMG BOX DOMAIN-CONTAINING PROTEIN"/>
    <property type="match status" value="1"/>
</dbReference>
<dbReference type="SUPFAM" id="SSF47095">
    <property type="entry name" value="HMG-box"/>
    <property type="match status" value="1"/>
</dbReference>
<dbReference type="PANTHER" id="PTHR46040">
    <property type="entry name" value="HIGH MOBILITY GROUP PROTEIN 2"/>
    <property type="match status" value="1"/>
</dbReference>
<dbReference type="Pfam" id="PF00505">
    <property type="entry name" value="HMG_box"/>
    <property type="match status" value="1"/>
</dbReference>
<proteinExistence type="predicted"/>
<evidence type="ECO:0000313" key="7">
    <source>
        <dbReference type="EMBL" id="KAK7499325.1"/>
    </source>
</evidence>
<dbReference type="InterPro" id="IPR009071">
    <property type="entry name" value="HMG_box_dom"/>
</dbReference>
<gene>
    <name evidence="7" type="ORF">BaRGS_00009300</name>
</gene>
<dbReference type="GO" id="GO:0005634">
    <property type="term" value="C:nucleus"/>
    <property type="evidence" value="ECO:0007669"/>
    <property type="project" value="UniProtKB-UniRule"/>
</dbReference>
<evidence type="ECO:0000256" key="4">
    <source>
        <dbReference type="SAM" id="Coils"/>
    </source>
</evidence>
<keyword evidence="8" id="KW-1185">Reference proteome</keyword>
<dbReference type="Gene3D" id="1.10.30.10">
    <property type="entry name" value="High mobility group box domain"/>
    <property type="match status" value="1"/>
</dbReference>
<keyword evidence="2 3" id="KW-0539">Nucleus</keyword>
<evidence type="ECO:0000256" key="3">
    <source>
        <dbReference type="PROSITE-ProRule" id="PRU00267"/>
    </source>
</evidence>
<feature type="domain" description="HMG box" evidence="6">
    <location>
        <begin position="322"/>
        <end position="390"/>
    </location>
</feature>
<organism evidence="7 8">
    <name type="scientific">Batillaria attramentaria</name>
    <dbReference type="NCBI Taxonomy" id="370345"/>
    <lineage>
        <taxon>Eukaryota</taxon>
        <taxon>Metazoa</taxon>
        <taxon>Spiralia</taxon>
        <taxon>Lophotrochozoa</taxon>
        <taxon>Mollusca</taxon>
        <taxon>Gastropoda</taxon>
        <taxon>Caenogastropoda</taxon>
        <taxon>Sorbeoconcha</taxon>
        <taxon>Cerithioidea</taxon>
        <taxon>Batillariidae</taxon>
        <taxon>Batillaria</taxon>
    </lineage>
</organism>
<dbReference type="SMART" id="SM00398">
    <property type="entry name" value="HMG"/>
    <property type="match status" value="1"/>
</dbReference>
<dbReference type="Proteomes" id="UP001519460">
    <property type="component" value="Unassembled WGS sequence"/>
</dbReference>
<evidence type="ECO:0000256" key="1">
    <source>
        <dbReference type="ARBA" id="ARBA00023125"/>
    </source>
</evidence>
<dbReference type="GO" id="GO:0003677">
    <property type="term" value="F:DNA binding"/>
    <property type="evidence" value="ECO:0007669"/>
    <property type="project" value="UniProtKB-UniRule"/>
</dbReference>
<feature type="region of interest" description="Disordered" evidence="5">
    <location>
        <begin position="462"/>
        <end position="504"/>
    </location>
</feature>
<reference evidence="7 8" key="1">
    <citation type="journal article" date="2023" name="Sci. Data">
        <title>Genome assembly of the Korean intertidal mud-creeper Batillaria attramentaria.</title>
        <authorList>
            <person name="Patra A.K."/>
            <person name="Ho P.T."/>
            <person name="Jun S."/>
            <person name="Lee S.J."/>
            <person name="Kim Y."/>
            <person name="Won Y.J."/>
        </authorList>
    </citation>
    <scope>NUCLEOTIDE SEQUENCE [LARGE SCALE GENOMIC DNA]</scope>
    <source>
        <strain evidence="7">Wonlab-2016</strain>
    </source>
</reference>
<evidence type="ECO:0000313" key="8">
    <source>
        <dbReference type="Proteomes" id="UP001519460"/>
    </source>
</evidence>
<dbReference type="AlphaFoldDB" id="A0ABD0LIM5"/>
<keyword evidence="4" id="KW-0175">Coiled coil</keyword>
<evidence type="ECO:0000259" key="6">
    <source>
        <dbReference type="PROSITE" id="PS50118"/>
    </source>
</evidence>
<evidence type="ECO:0000256" key="2">
    <source>
        <dbReference type="ARBA" id="ARBA00023242"/>
    </source>
</evidence>
<accession>A0ABD0LIM5</accession>
<dbReference type="SUPFAM" id="SSF57667">
    <property type="entry name" value="beta-beta-alpha zinc fingers"/>
    <property type="match status" value="1"/>
</dbReference>
<feature type="DNA-binding region" description="HMG box" evidence="3">
    <location>
        <begin position="322"/>
        <end position="390"/>
    </location>
</feature>
<dbReference type="InterPro" id="IPR036236">
    <property type="entry name" value="Znf_C2H2_sf"/>
</dbReference>
<feature type="region of interest" description="Disordered" evidence="5">
    <location>
        <begin position="293"/>
        <end position="320"/>
    </location>
</feature>
<protein>
    <recommendedName>
        <fullName evidence="6">HMG box domain-containing protein</fullName>
    </recommendedName>
</protein>
<dbReference type="CDD" id="cd21980">
    <property type="entry name" value="HMG-box_HMG20"/>
    <property type="match status" value="1"/>
</dbReference>
<feature type="compositionally biased region" description="Basic residues" evidence="5">
    <location>
        <begin position="302"/>
        <end position="314"/>
    </location>
</feature>
<comment type="caution">
    <text evidence="7">The sequence shown here is derived from an EMBL/GenBank/DDBJ whole genome shotgun (WGS) entry which is preliminary data.</text>
</comment>
<dbReference type="InterPro" id="IPR036910">
    <property type="entry name" value="HMG_box_dom_sf"/>
</dbReference>
<keyword evidence="1 3" id="KW-0238">DNA-binding</keyword>
<name>A0ABD0LIM5_9CAEN</name>
<feature type="coiled-coil region" evidence="4">
    <location>
        <begin position="365"/>
        <end position="392"/>
    </location>
</feature>